<organism evidence="2 3">
    <name type="scientific">Camelina sativa</name>
    <name type="common">False flax</name>
    <name type="synonym">Myagrum sativum</name>
    <dbReference type="NCBI Taxonomy" id="90675"/>
    <lineage>
        <taxon>Eukaryota</taxon>
        <taxon>Viridiplantae</taxon>
        <taxon>Streptophyta</taxon>
        <taxon>Embryophyta</taxon>
        <taxon>Tracheophyta</taxon>
        <taxon>Spermatophyta</taxon>
        <taxon>Magnoliopsida</taxon>
        <taxon>eudicotyledons</taxon>
        <taxon>Gunneridae</taxon>
        <taxon>Pentapetalae</taxon>
        <taxon>rosids</taxon>
        <taxon>malvids</taxon>
        <taxon>Brassicales</taxon>
        <taxon>Brassicaceae</taxon>
        <taxon>Camelineae</taxon>
        <taxon>Camelina</taxon>
    </lineage>
</organism>
<keyword evidence="2" id="KW-1185">Reference proteome</keyword>
<reference evidence="3" key="2">
    <citation type="submission" date="2025-08" db="UniProtKB">
        <authorList>
            <consortium name="RefSeq"/>
        </authorList>
    </citation>
    <scope>IDENTIFICATION</scope>
    <source>
        <tissue evidence="3">Leaf</tissue>
    </source>
</reference>
<evidence type="ECO:0000313" key="2">
    <source>
        <dbReference type="Proteomes" id="UP000694864"/>
    </source>
</evidence>
<dbReference type="PANTHER" id="PTHR11439:SF524">
    <property type="entry name" value="RNA-DIRECTED DNA POLYMERASE, PROTEIN KINASE RLK-PELLE-DLSV FAMILY"/>
    <property type="match status" value="1"/>
</dbReference>
<dbReference type="GeneID" id="109130233"/>
<dbReference type="Proteomes" id="UP000694864">
    <property type="component" value="Chromosome 3"/>
</dbReference>
<feature type="domain" description="Reverse transcriptase Ty1/copia-type" evidence="1">
    <location>
        <begin position="5"/>
        <end position="82"/>
    </location>
</feature>
<dbReference type="RefSeq" id="XP_019095225.1">
    <property type="nucleotide sequence ID" value="XM_019239680.1"/>
</dbReference>
<sequence>MVYLLLYVDEIILTASRQTLIDSFTESLKAEFPITDGGRLSYFLGVKAEYNKAGILLSQSHYAKSIIAKANMEDYKPVATPVDVNSKLIAECGEKIQNPTEYQSLAGAMQYLTFTRPNITYAGTLTHGLQLYRGTVGSLTAYTDSDWTGCSDTRRSTLGYCVYLCENLISWSSKRQQIVSRSSVESEYKGVANVVAETCWIRNLLLEMHIPI</sequence>
<evidence type="ECO:0000313" key="3">
    <source>
        <dbReference type="RefSeq" id="XP_019095225.1"/>
    </source>
</evidence>
<gene>
    <name evidence="3" type="primary">LOC109130233</name>
</gene>
<dbReference type="Pfam" id="PF07727">
    <property type="entry name" value="RVT_2"/>
    <property type="match status" value="1"/>
</dbReference>
<dbReference type="SUPFAM" id="SSF56672">
    <property type="entry name" value="DNA/RNA polymerases"/>
    <property type="match status" value="1"/>
</dbReference>
<name>A0ABM1R887_CAMSA</name>
<dbReference type="InterPro" id="IPR013103">
    <property type="entry name" value="RVT_2"/>
</dbReference>
<protein>
    <submittedName>
        <fullName evidence="3">Uncharacterized protein LOC109130233</fullName>
    </submittedName>
</protein>
<evidence type="ECO:0000259" key="1">
    <source>
        <dbReference type="Pfam" id="PF07727"/>
    </source>
</evidence>
<dbReference type="PANTHER" id="PTHR11439">
    <property type="entry name" value="GAG-POL-RELATED RETROTRANSPOSON"/>
    <property type="match status" value="1"/>
</dbReference>
<reference evidence="2" key="1">
    <citation type="journal article" date="2014" name="Nat. Commun.">
        <title>The emerging biofuel crop Camelina sativa retains a highly undifferentiated hexaploid genome structure.</title>
        <authorList>
            <person name="Kagale S."/>
            <person name="Koh C."/>
            <person name="Nixon J."/>
            <person name="Bollina V."/>
            <person name="Clarke W.E."/>
            <person name="Tuteja R."/>
            <person name="Spillane C."/>
            <person name="Robinson S.J."/>
            <person name="Links M.G."/>
            <person name="Clarke C."/>
            <person name="Higgins E.E."/>
            <person name="Huebert T."/>
            <person name="Sharpe A.G."/>
            <person name="Parkin I.A."/>
        </authorList>
    </citation>
    <scope>NUCLEOTIDE SEQUENCE [LARGE SCALE GENOMIC DNA]</scope>
    <source>
        <strain evidence="2">cv. DH55</strain>
    </source>
</reference>
<dbReference type="InterPro" id="IPR043502">
    <property type="entry name" value="DNA/RNA_pol_sf"/>
</dbReference>
<accession>A0ABM1R887</accession>
<dbReference type="CDD" id="cd09272">
    <property type="entry name" value="RNase_HI_RT_Ty1"/>
    <property type="match status" value="1"/>
</dbReference>
<proteinExistence type="predicted"/>